<dbReference type="InterPro" id="IPR041667">
    <property type="entry name" value="Cupin_8"/>
</dbReference>
<dbReference type="Pfam" id="PF13621">
    <property type="entry name" value="Cupin_8"/>
    <property type="match status" value="1"/>
</dbReference>
<dbReference type="InterPro" id="IPR014710">
    <property type="entry name" value="RmlC-like_jellyroll"/>
</dbReference>
<keyword evidence="4" id="KW-1185">Reference proteome</keyword>
<comment type="caution">
    <text evidence="3">The sequence shown here is derived from an EMBL/GenBank/DDBJ whole genome shotgun (WGS) entry which is preliminary data.</text>
</comment>
<protein>
    <recommendedName>
        <fullName evidence="2">JmjC domain-containing protein</fullName>
    </recommendedName>
</protein>
<evidence type="ECO:0000256" key="1">
    <source>
        <dbReference type="SAM" id="MobiDB-lite"/>
    </source>
</evidence>
<dbReference type="EMBL" id="JAQMWT010000224">
    <property type="protein sequence ID" value="KAJ8607272.1"/>
    <property type="molecule type" value="Genomic_DNA"/>
</dbReference>
<name>A0AAD7XKR3_9STRA</name>
<gene>
    <name evidence="3" type="ORF">CTAYLR_009523</name>
</gene>
<reference evidence="3" key="1">
    <citation type="submission" date="2023-01" db="EMBL/GenBank/DDBJ databases">
        <title>Metagenome sequencing of chrysophaentin producing Chrysophaeum taylorii.</title>
        <authorList>
            <person name="Davison J."/>
            <person name="Bewley C."/>
        </authorList>
    </citation>
    <scope>NUCLEOTIDE SEQUENCE</scope>
    <source>
        <strain evidence="3">NIES-1699</strain>
    </source>
</reference>
<dbReference type="SUPFAM" id="SSF51197">
    <property type="entry name" value="Clavaminate synthase-like"/>
    <property type="match status" value="1"/>
</dbReference>
<dbReference type="PROSITE" id="PS51184">
    <property type="entry name" value="JMJC"/>
    <property type="match status" value="1"/>
</dbReference>
<dbReference type="AlphaFoldDB" id="A0AAD7XKR3"/>
<feature type="domain" description="JmjC" evidence="2">
    <location>
        <begin position="273"/>
        <end position="427"/>
    </location>
</feature>
<feature type="region of interest" description="Disordered" evidence="1">
    <location>
        <begin position="410"/>
        <end position="460"/>
    </location>
</feature>
<dbReference type="InterPro" id="IPR003347">
    <property type="entry name" value="JmjC_dom"/>
</dbReference>
<sequence length="460" mass="51624">MESRCPVKTVVSGIGLVALGAWAGFVMHATAPEHAPFTTTTLVPPKPRTLNSDVIDGEDLDTAAGSRVLHEEIEDAAAIRWGDWSAGGRFVKANAKPFEAGYPGTRPLVELLRSWNPDNVTVPVPFRESLAVLNYSNPEERAMAETYRDAEVPFKVYGVPNVEEVRKKWTDSYLADAMRGHIQYKVEKSENNHFMYWQHKAGVASAYKDWVPPTKIVSGVTFREWLGWARDADADKKDAEETHHYLMLGTMPLSSLNKRRLGDKGVRAEAKKHHFVTADLDVFTPPVENFFVTNIPANKGIQCRFGMRGVIAEAHYDGGRNMVAMLKGAKRYVLAPPSSCDRLKIIPDRRHPSFRHSTTDWSDQHDAEADFMDADAIDTVVREGEVLYIPSYWIHYIVSLKYSIQCNTRSGAPPNGEGEHHVQKCVGLENTRQHPKHPTAEPGESSSKKKKRKQKRNRNA</sequence>
<evidence type="ECO:0000313" key="4">
    <source>
        <dbReference type="Proteomes" id="UP001230188"/>
    </source>
</evidence>
<dbReference type="SMART" id="SM00558">
    <property type="entry name" value="JmjC"/>
    <property type="match status" value="1"/>
</dbReference>
<dbReference type="PANTHER" id="PTHR12461:SF98">
    <property type="entry name" value="CUPIN-LIKE DOMAIN-CONTAINING PROTEIN"/>
    <property type="match status" value="1"/>
</dbReference>
<accession>A0AAD7XKR3</accession>
<evidence type="ECO:0000259" key="2">
    <source>
        <dbReference type="PROSITE" id="PS51184"/>
    </source>
</evidence>
<dbReference type="PANTHER" id="PTHR12461">
    <property type="entry name" value="HYPOXIA-INDUCIBLE FACTOR 1 ALPHA INHIBITOR-RELATED"/>
    <property type="match status" value="1"/>
</dbReference>
<evidence type="ECO:0000313" key="3">
    <source>
        <dbReference type="EMBL" id="KAJ8607272.1"/>
    </source>
</evidence>
<dbReference type="Proteomes" id="UP001230188">
    <property type="component" value="Unassembled WGS sequence"/>
</dbReference>
<organism evidence="3 4">
    <name type="scientific">Chrysophaeum taylorii</name>
    <dbReference type="NCBI Taxonomy" id="2483200"/>
    <lineage>
        <taxon>Eukaryota</taxon>
        <taxon>Sar</taxon>
        <taxon>Stramenopiles</taxon>
        <taxon>Ochrophyta</taxon>
        <taxon>Pelagophyceae</taxon>
        <taxon>Pelagomonadales</taxon>
        <taxon>Pelagomonadaceae</taxon>
        <taxon>Chrysophaeum</taxon>
    </lineage>
</organism>
<proteinExistence type="predicted"/>
<dbReference type="Gene3D" id="2.60.120.10">
    <property type="entry name" value="Jelly Rolls"/>
    <property type="match status" value="1"/>
</dbReference>
<feature type="compositionally biased region" description="Basic residues" evidence="1">
    <location>
        <begin position="448"/>
        <end position="460"/>
    </location>
</feature>